<keyword evidence="1" id="KW-0808">Transferase</keyword>
<feature type="domain" description="N-acetyltransferase" evidence="3">
    <location>
        <begin position="7"/>
        <end position="165"/>
    </location>
</feature>
<dbReference type="Gene3D" id="3.40.630.30">
    <property type="match status" value="1"/>
</dbReference>
<organism evidence="4 5">
    <name type="scientific">Veillonella dispar ATCC 17748</name>
    <dbReference type="NCBI Taxonomy" id="546273"/>
    <lineage>
        <taxon>Bacteria</taxon>
        <taxon>Bacillati</taxon>
        <taxon>Bacillota</taxon>
        <taxon>Negativicutes</taxon>
        <taxon>Veillonellales</taxon>
        <taxon>Veillonellaceae</taxon>
        <taxon>Veillonella</taxon>
    </lineage>
</organism>
<gene>
    <name evidence="4" type="ORF">VEIDISOL_01751</name>
</gene>
<dbReference type="PANTHER" id="PTHR10908">
    <property type="entry name" value="SEROTONIN N-ACETYLTRANSFERASE"/>
    <property type="match status" value="1"/>
</dbReference>
<dbReference type="eggNOG" id="COG3153">
    <property type="taxonomic scope" value="Bacteria"/>
</dbReference>
<accession>C4FS61</accession>
<dbReference type="PANTHER" id="PTHR10908:SF0">
    <property type="entry name" value="SEROTONIN N-ACETYLTRANSFERASE"/>
    <property type="match status" value="1"/>
</dbReference>
<dbReference type="Proteomes" id="UP000003529">
    <property type="component" value="Unassembled WGS sequence"/>
</dbReference>
<reference evidence="4" key="1">
    <citation type="submission" date="2009-04" db="EMBL/GenBank/DDBJ databases">
        <authorList>
            <person name="Weinstock G."/>
            <person name="Sodergren E."/>
            <person name="Clifton S."/>
            <person name="Fulton L."/>
            <person name="Fulton B."/>
            <person name="Courtney L."/>
            <person name="Fronick C."/>
            <person name="Harrison M."/>
            <person name="Strong C."/>
            <person name="Farmer C."/>
            <person name="Delahaunty K."/>
            <person name="Markovic C."/>
            <person name="Hall O."/>
            <person name="Minx P."/>
            <person name="Tomlinson C."/>
            <person name="Mitreva M."/>
            <person name="Nelson J."/>
            <person name="Hou S."/>
            <person name="Wollam A."/>
            <person name="Pepin K.H."/>
            <person name="Johnson M."/>
            <person name="Bhonagiri V."/>
            <person name="Nash W.E."/>
            <person name="Warren W."/>
            <person name="Chinwalla A."/>
            <person name="Mardis E.R."/>
            <person name="Wilson R.K."/>
        </authorList>
    </citation>
    <scope>NUCLEOTIDE SEQUENCE [LARGE SCALE GENOMIC DNA]</scope>
    <source>
        <strain evidence="4">ATCC 17748</strain>
    </source>
</reference>
<name>C4FS61_9FIRM</name>
<dbReference type="HOGENOM" id="CLU_061829_2_0_9"/>
<keyword evidence="2" id="KW-0012">Acyltransferase</keyword>
<evidence type="ECO:0000259" key="3">
    <source>
        <dbReference type="PROSITE" id="PS51186"/>
    </source>
</evidence>
<dbReference type="InterPro" id="IPR016181">
    <property type="entry name" value="Acyl_CoA_acyltransferase"/>
</dbReference>
<keyword evidence="5" id="KW-1185">Reference proteome</keyword>
<dbReference type="Pfam" id="PF00583">
    <property type="entry name" value="Acetyltransf_1"/>
    <property type="match status" value="1"/>
</dbReference>
<dbReference type="PROSITE" id="PS51186">
    <property type="entry name" value="GNAT"/>
    <property type="match status" value="1"/>
</dbReference>
<comment type="caution">
    <text evidence="4">The sequence shown here is derived from an EMBL/GenBank/DDBJ whole genome shotgun (WGS) entry which is preliminary data.</text>
</comment>
<dbReference type="InterPro" id="IPR051635">
    <property type="entry name" value="SNAT-like"/>
</dbReference>
<evidence type="ECO:0000313" key="5">
    <source>
        <dbReference type="Proteomes" id="UP000003529"/>
    </source>
</evidence>
<dbReference type="SUPFAM" id="SSF55729">
    <property type="entry name" value="Acyl-CoA N-acyltransferases (Nat)"/>
    <property type="match status" value="1"/>
</dbReference>
<dbReference type="EMBL" id="ACIK02000019">
    <property type="protein sequence ID" value="EEP64689.1"/>
    <property type="molecule type" value="Genomic_DNA"/>
</dbReference>
<dbReference type="InterPro" id="IPR000182">
    <property type="entry name" value="GNAT_dom"/>
</dbReference>
<evidence type="ECO:0000256" key="2">
    <source>
        <dbReference type="ARBA" id="ARBA00023315"/>
    </source>
</evidence>
<dbReference type="CDD" id="cd04301">
    <property type="entry name" value="NAT_SF"/>
    <property type="match status" value="1"/>
</dbReference>
<dbReference type="GO" id="GO:0008080">
    <property type="term" value="F:N-acetyltransferase activity"/>
    <property type="evidence" value="ECO:0007669"/>
    <property type="project" value="UniProtKB-ARBA"/>
</dbReference>
<evidence type="ECO:0000313" key="4">
    <source>
        <dbReference type="EMBL" id="EEP64689.1"/>
    </source>
</evidence>
<sequence>MEKDMDILIRKATTSDLDLVTYIEATCFPLAEAAPREAFKERLDHYAGQFLIAFDGDAPIGFIDGFVTDDEVLTDEMFADASLHNPKGAWQMIFGLNTLPEYRNRGVGGQLIEAFIDLAREEKRKGVILTCKEEKIHYYAKFGFVNEGESVSDHGGAKWYQMRIVF</sequence>
<dbReference type="AlphaFoldDB" id="C4FS61"/>
<proteinExistence type="predicted"/>
<evidence type="ECO:0000256" key="1">
    <source>
        <dbReference type="ARBA" id="ARBA00022679"/>
    </source>
</evidence>
<protein>
    <submittedName>
        <fullName evidence="4">Acetyltransferase, GNAT family</fullName>
    </submittedName>
</protein>